<dbReference type="InterPro" id="IPR052462">
    <property type="entry name" value="SLIRP/GR-RBP-like"/>
</dbReference>
<comment type="caution">
    <text evidence="5">The sequence shown here is derived from an EMBL/GenBank/DDBJ whole genome shotgun (WGS) entry which is preliminary data.</text>
</comment>
<dbReference type="PROSITE" id="PS50102">
    <property type="entry name" value="RRM"/>
    <property type="match status" value="2"/>
</dbReference>
<dbReference type="PANTHER" id="PTHR48027">
    <property type="entry name" value="HETEROGENEOUS NUCLEAR RIBONUCLEOPROTEIN 87F-RELATED"/>
    <property type="match status" value="1"/>
</dbReference>
<dbReference type="InterPro" id="IPR000504">
    <property type="entry name" value="RRM_dom"/>
</dbReference>
<gene>
    <name evidence="5" type="ORF">IMSHALPRED_009837</name>
</gene>
<feature type="domain" description="RRM" evidence="4">
    <location>
        <begin position="377"/>
        <end position="455"/>
    </location>
</feature>
<feature type="compositionally biased region" description="Gly residues" evidence="3">
    <location>
        <begin position="465"/>
        <end position="479"/>
    </location>
</feature>
<feature type="compositionally biased region" description="Low complexity" evidence="3">
    <location>
        <begin position="202"/>
        <end position="227"/>
    </location>
</feature>
<dbReference type="EMBL" id="CAJPDT010000079">
    <property type="protein sequence ID" value="CAF9934804.1"/>
    <property type="molecule type" value="Genomic_DNA"/>
</dbReference>
<dbReference type="InterPro" id="IPR035979">
    <property type="entry name" value="RBD_domain_sf"/>
</dbReference>
<organism evidence="5 6">
    <name type="scientific">Imshaugia aleurites</name>
    <dbReference type="NCBI Taxonomy" id="172621"/>
    <lineage>
        <taxon>Eukaryota</taxon>
        <taxon>Fungi</taxon>
        <taxon>Dikarya</taxon>
        <taxon>Ascomycota</taxon>
        <taxon>Pezizomycotina</taxon>
        <taxon>Lecanoromycetes</taxon>
        <taxon>OSLEUM clade</taxon>
        <taxon>Lecanoromycetidae</taxon>
        <taxon>Lecanorales</taxon>
        <taxon>Lecanorineae</taxon>
        <taxon>Parmeliaceae</taxon>
        <taxon>Imshaugia</taxon>
    </lineage>
</organism>
<feature type="compositionally biased region" description="Acidic residues" evidence="3">
    <location>
        <begin position="228"/>
        <end position="243"/>
    </location>
</feature>
<proteinExistence type="predicted"/>
<dbReference type="GO" id="GO:0003723">
    <property type="term" value="F:RNA binding"/>
    <property type="evidence" value="ECO:0007669"/>
    <property type="project" value="UniProtKB-UniRule"/>
</dbReference>
<dbReference type="Pfam" id="PF00076">
    <property type="entry name" value="RRM_1"/>
    <property type="match status" value="2"/>
</dbReference>
<keyword evidence="1 2" id="KW-0694">RNA-binding</keyword>
<reference evidence="5" key="1">
    <citation type="submission" date="2021-03" db="EMBL/GenBank/DDBJ databases">
        <authorList>
            <person name="Tagirdzhanova G."/>
        </authorList>
    </citation>
    <scope>NUCLEOTIDE SEQUENCE</scope>
</reference>
<dbReference type="AlphaFoldDB" id="A0A8H3G1D1"/>
<dbReference type="Gene3D" id="3.30.70.330">
    <property type="match status" value="2"/>
</dbReference>
<dbReference type="OrthoDB" id="439808at2759"/>
<evidence type="ECO:0000256" key="1">
    <source>
        <dbReference type="ARBA" id="ARBA00022884"/>
    </source>
</evidence>
<feature type="compositionally biased region" description="Low complexity" evidence="3">
    <location>
        <begin position="146"/>
        <end position="164"/>
    </location>
</feature>
<name>A0A8H3G1D1_9LECA</name>
<feature type="region of interest" description="Disordered" evidence="3">
    <location>
        <begin position="344"/>
        <end position="374"/>
    </location>
</feature>
<feature type="region of interest" description="Disordered" evidence="3">
    <location>
        <begin position="449"/>
        <end position="528"/>
    </location>
</feature>
<evidence type="ECO:0000256" key="3">
    <source>
        <dbReference type="SAM" id="MobiDB-lite"/>
    </source>
</evidence>
<accession>A0A8H3G1D1</accession>
<evidence type="ECO:0000313" key="6">
    <source>
        <dbReference type="Proteomes" id="UP000664534"/>
    </source>
</evidence>
<dbReference type="SUPFAM" id="SSF54928">
    <property type="entry name" value="RNA-binding domain, RBD"/>
    <property type="match status" value="2"/>
</dbReference>
<feature type="region of interest" description="Disordered" evidence="3">
    <location>
        <begin position="1"/>
        <end position="273"/>
    </location>
</feature>
<evidence type="ECO:0000313" key="5">
    <source>
        <dbReference type="EMBL" id="CAF9934804.1"/>
    </source>
</evidence>
<protein>
    <recommendedName>
        <fullName evidence="4">RRM domain-containing protein</fullName>
    </recommendedName>
</protein>
<dbReference type="InterPro" id="IPR012677">
    <property type="entry name" value="Nucleotide-bd_a/b_plait_sf"/>
</dbReference>
<dbReference type="Proteomes" id="UP000664534">
    <property type="component" value="Unassembled WGS sequence"/>
</dbReference>
<keyword evidence="6" id="KW-1185">Reference proteome</keyword>
<dbReference type="SMART" id="SM00360">
    <property type="entry name" value="RRM"/>
    <property type="match status" value="2"/>
</dbReference>
<evidence type="ECO:0000256" key="2">
    <source>
        <dbReference type="PROSITE-ProRule" id="PRU00176"/>
    </source>
</evidence>
<feature type="domain" description="RRM" evidence="4">
    <location>
        <begin position="276"/>
        <end position="354"/>
    </location>
</feature>
<evidence type="ECO:0000259" key="4">
    <source>
        <dbReference type="PROSITE" id="PS50102"/>
    </source>
</evidence>
<feature type="compositionally biased region" description="Gly residues" evidence="3">
    <location>
        <begin position="486"/>
        <end position="519"/>
    </location>
</feature>
<sequence length="528" mass="55094">MAKTKSAKPDTAIKSSKDAQVKSLSSVKQGAVTKPSQTSKSKSKDIAKQVAVKADTVGKDEKKSKKAKKEPSPELSSSESEDEEESSANSSSSDESEAELTAPKAAAKTNGVKTNGVAKAAPQSESEEDESATSDSSASSDDEAEVTTAAKSAPAAVAKDAVAGAKEDSEAEQDSSEDDEESDEESGNKGPVDAKALNGKLEAVASKEVSSAEESGSDDTSSVTSEGSSDEESDEEEDEDEEAAAVPAKKRKAEPEVASAAKKTKTEPMGDEATERNLFVGRLSYNVDEEWLTREFEGFGELSAVRVITDRDTGRSKGYGYVEFVNGADGVKAQKAMHESEIDGRAINVDFSKPKAPPSQRQDRSKSFGDNLSPPSDTIFVANLAFEATEDQVGEEFGKHGNVLGVRLPTDMDTGSPKGFGYVQFGSVEEAQDVFGKMTGALVLGRPVRLDYSTPRPPRNNDSSGGRGGRGGGFRGGRGGNDRGGRGGGRGRGGFNDRGGRGGGRGGRGASTNRGGFGDFQGKKMSLS</sequence>
<feature type="compositionally biased region" description="Acidic residues" evidence="3">
    <location>
        <begin position="169"/>
        <end position="185"/>
    </location>
</feature>